<reference evidence="1 2" key="1">
    <citation type="journal article" date="2007" name="Appl. Environ. Microbiol.">
        <title>Genome sequence of the cellulolytic gliding bacterium Cytophaga hutchinsonii.</title>
        <authorList>
            <person name="Xie G."/>
            <person name="Bruce D.C."/>
            <person name="Challacombe J.F."/>
            <person name="Chertkov O."/>
            <person name="Detter J.C."/>
            <person name="Gilna P."/>
            <person name="Han C.S."/>
            <person name="Lucas S."/>
            <person name="Misra M."/>
            <person name="Myers G.L."/>
            <person name="Richardson P."/>
            <person name="Tapia R."/>
            <person name="Thayer N."/>
            <person name="Thompson L.S."/>
            <person name="Brettin T.S."/>
            <person name="Henrissat B."/>
            <person name="Wilson D.B."/>
            <person name="McBride M.J."/>
        </authorList>
    </citation>
    <scope>NUCLEOTIDE SEQUENCE [LARGE SCALE GENOMIC DNA]</scope>
    <source>
        <strain evidence="2">ATCC 33406 / DSM 1761 / CIP 103989 / NBRC 15051 / NCIMB 9469 / D465</strain>
    </source>
</reference>
<evidence type="ECO:0000313" key="1">
    <source>
        <dbReference type="EMBL" id="ABG59737.1"/>
    </source>
</evidence>
<evidence type="ECO:0000313" key="2">
    <source>
        <dbReference type="Proteomes" id="UP000001822"/>
    </source>
</evidence>
<accession>A0A6N4STU8</accession>
<proteinExistence type="predicted"/>
<dbReference type="Proteomes" id="UP000001822">
    <property type="component" value="Chromosome"/>
</dbReference>
<sequence length="278" mass="32916">MRFQDLQQMLPQPLPETLMRYRLIIILTFLTIKSYGQCGQEYPSGFCHSSIFVTHQGDTLNKLDNLGFYQGLHLYTYSSDSNTFIIGNYRHGQPVGEWKYHCSDSSYSFGQFKSGIQSTSDGNGGWVTKKQGIYSKDGVWKYFDKDSQLIKTQRFEHFDYKNGWAKKIFIVDTNGTFILVNFESKYKYYSKFRKETTIHYTEDGIILSAEYNSFWRDVTLEYYNNSQVSKKTKRRKFLGKALNKTIEKEYNYKGQLENKIKTTWHNRKSDSVWKQVYW</sequence>
<dbReference type="KEGG" id="chu:CHU_2483"/>
<dbReference type="AlphaFoldDB" id="A0A6N4STU8"/>
<keyword evidence="2" id="KW-1185">Reference proteome</keyword>
<name>A0A6N4STU8_CYTH3</name>
<organism evidence="1 2">
    <name type="scientific">Cytophaga hutchinsonii (strain ATCC 33406 / DSM 1761 / CIP 103989 / NBRC 15051 / NCIMB 9469 / D465)</name>
    <dbReference type="NCBI Taxonomy" id="269798"/>
    <lineage>
        <taxon>Bacteria</taxon>
        <taxon>Pseudomonadati</taxon>
        <taxon>Bacteroidota</taxon>
        <taxon>Cytophagia</taxon>
        <taxon>Cytophagales</taxon>
        <taxon>Cytophagaceae</taxon>
        <taxon>Cytophaga</taxon>
    </lineage>
</organism>
<gene>
    <name evidence="1" type="ordered locus">CHU_2483</name>
</gene>
<dbReference type="EMBL" id="CP000383">
    <property type="protein sequence ID" value="ABG59737.1"/>
    <property type="molecule type" value="Genomic_DNA"/>
</dbReference>
<protein>
    <submittedName>
        <fullName evidence="1">Uncharacterized protein</fullName>
    </submittedName>
</protein>